<accession>W6UT33</accession>
<protein>
    <submittedName>
        <fullName evidence="2">Uncharacterized protein</fullName>
    </submittedName>
</protein>
<evidence type="ECO:0000256" key="1">
    <source>
        <dbReference type="SAM" id="Phobius"/>
    </source>
</evidence>
<dbReference type="EMBL" id="APAU02000003">
    <property type="protein sequence ID" value="EUB64433.1"/>
    <property type="molecule type" value="Genomic_DNA"/>
</dbReference>
<keyword evidence="3" id="KW-1185">Reference proteome</keyword>
<name>W6UT33_ECHGR</name>
<comment type="caution">
    <text evidence="2">The sequence shown here is derived from an EMBL/GenBank/DDBJ whole genome shotgun (WGS) entry which is preliminary data.</text>
</comment>
<keyword evidence="1" id="KW-1133">Transmembrane helix</keyword>
<organism evidence="2 3">
    <name type="scientific">Echinococcus granulosus</name>
    <name type="common">Hydatid tapeworm</name>
    <dbReference type="NCBI Taxonomy" id="6210"/>
    <lineage>
        <taxon>Eukaryota</taxon>
        <taxon>Metazoa</taxon>
        <taxon>Spiralia</taxon>
        <taxon>Lophotrochozoa</taxon>
        <taxon>Platyhelminthes</taxon>
        <taxon>Cestoda</taxon>
        <taxon>Eucestoda</taxon>
        <taxon>Cyclophyllidea</taxon>
        <taxon>Taeniidae</taxon>
        <taxon>Echinococcus</taxon>
        <taxon>Echinococcus granulosus group</taxon>
    </lineage>
</organism>
<keyword evidence="1" id="KW-0472">Membrane</keyword>
<evidence type="ECO:0000313" key="2">
    <source>
        <dbReference type="EMBL" id="EUB64433.1"/>
    </source>
</evidence>
<reference evidence="2 3" key="1">
    <citation type="journal article" date="2013" name="Nat. Genet.">
        <title>The genome of the hydatid tapeworm Echinococcus granulosus.</title>
        <authorList>
            <person name="Zheng H."/>
            <person name="Zhang W."/>
            <person name="Zhang L."/>
            <person name="Zhang Z."/>
            <person name="Li J."/>
            <person name="Lu G."/>
            <person name="Zhu Y."/>
            <person name="Wang Y."/>
            <person name="Huang Y."/>
            <person name="Liu J."/>
            <person name="Kang H."/>
            <person name="Chen J."/>
            <person name="Wang L."/>
            <person name="Chen A."/>
            <person name="Yu S."/>
            <person name="Gao Z."/>
            <person name="Jin L."/>
            <person name="Gu W."/>
            <person name="Wang Z."/>
            <person name="Zhao L."/>
            <person name="Shi B."/>
            <person name="Wen H."/>
            <person name="Lin R."/>
            <person name="Jones M.K."/>
            <person name="Brejova B."/>
            <person name="Vinar T."/>
            <person name="Zhao G."/>
            <person name="McManus D.P."/>
            <person name="Chen Z."/>
            <person name="Zhou Y."/>
            <person name="Wang S."/>
        </authorList>
    </citation>
    <scope>NUCLEOTIDE SEQUENCE [LARGE SCALE GENOMIC DNA]</scope>
</reference>
<sequence>MDIMNVLSLSAKIFVDSGAGETMHLPYCIKYRFFLLTLCICFNLFTLLICSDSFIVYEVVMLENFLINILTLCPYLSRVSQAAQGQRGGKNTNQNRQPCKRLRQTLKVCLVVDVDLSTIICLHLTKKVHPDMKVICAAIARAWHQCDRVPLLVVKFYIDKGAANPPKFGACGMCIAQLDKDDKFVRAIPAHFHLVQLKKAKCCLWSDE</sequence>
<dbReference type="GeneID" id="36336692"/>
<gene>
    <name evidence="2" type="ORF">EGR_00977</name>
</gene>
<proteinExistence type="predicted"/>
<dbReference type="CTD" id="36336692"/>
<evidence type="ECO:0000313" key="3">
    <source>
        <dbReference type="Proteomes" id="UP000019149"/>
    </source>
</evidence>
<dbReference type="Proteomes" id="UP000019149">
    <property type="component" value="Unassembled WGS sequence"/>
</dbReference>
<dbReference type="KEGG" id="egl:EGR_00977"/>
<dbReference type="RefSeq" id="XP_024355629.1">
    <property type="nucleotide sequence ID" value="XM_024490226.1"/>
</dbReference>
<dbReference type="AlphaFoldDB" id="W6UT33"/>
<keyword evidence="1" id="KW-0812">Transmembrane</keyword>
<feature type="transmembrane region" description="Helical" evidence="1">
    <location>
        <begin position="31"/>
        <end position="49"/>
    </location>
</feature>